<dbReference type="Gene3D" id="3.30.1490.20">
    <property type="entry name" value="ATP-grasp fold, A domain"/>
    <property type="match status" value="1"/>
</dbReference>
<evidence type="ECO:0000313" key="3">
    <source>
        <dbReference type="Proteomes" id="UP000683139"/>
    </source>
</evidence>
<keyword evidence="3" id="KW-1185">Reference proteome</keyword>
<proteinExistence type="predicted"/>
<dbReference type="SUPFAM" id="SSF56059">
    <property type="entry name" value="Glutathione synthetase ATP-binding domain-like"/>
    <property type="match status" value="1"/>
</dbReference>
<sequence length="310" mass="35374">MTNILITSAANKVPLIECFKKLLGFSAKIFIADCADNNIAKYFADQFIKVVPLKDSVIEDYILLCRKYQIKYIIPTREEDLLFFSLYRDRLEIQGVYVLVSSVEAIRITNDKLKFYKVLNAENLPVIPTFLTTEQFHEKTRLVVKERFGAGSKKIFVNLDKEQAVQVSYQLENPIVQPYIVGKEYSVDVYITRKKQVKAVVVRERQLIVDGESQITKVLDHPSISGLISKAALLLGLEGHVMFQVFEDEHEMLWIIECNARIGGASTLSMYAGLDSINWWISECGGKNVAESPVVIKKIKQVRYKKDLLL</sequence>
<reference evidence="2" key="1">
    <citation type="submission" date="2021-03" db="EMBL/GenBank/DDBJ databases">
        <title>Antimicrobial resistance genes in bacteria isolated from Japanese honey, and their potential for conferring macrolide and lincosamide resistance in the American foulbrood pathogen Paenibacillus larvae.</title>
        <authorList>
            <person name="Okamoto M."/>
            <person name="Kumagai M."/>
            <person name="Kanamori H."/>
            <person name="Takamatsu D."/>
        </authorList>
    </citation>
    <scope>NUCLEOTIDE SEQUENCE</scope>
    <source>
        <strain evidence="2">J40TS1</strain>
    </source>
</reference>
<evidence type="ECO:0000259" key="1">
    <source>
        <dbReference type="Pfam" id="PF21360"/>
    </source>
</evidence>
<evidence type="ECO:0000313" key="2">
    <source>
        <dbReference type="EMBL" id="GIP19113.1"/>
    </source>
</evidence>
<accession>A0A919YYI7</accession>
<organism evidence="2 3">
    <name type="scientific">Paenibacillus montaniterrae</name>
    <dbReference type="NCBI Taxonomy" id="429341"/>
    <lineage>
        <taxon>Bacteria</taxon>
        <taxon>Bacillati</taxon>
        <taxon>Bacillota</taxon>
        <taxon>Bacilli</taxon>
        <taxon>Bacillales</taxon>
        <taxon>Paenibacillaceae</taxon>
        <taxon>Paenibacillus</taxon>
    </lineage>
</organism>
<dbReference type="AlphaFoldDB" id="A0A919YYI7"/>
<dbReference type="InterPro" id="IPR048764">
    <property type="entry name" value="PylC_N"/>
</dbReference>
<dbReference type="Proteomes" id="UP000683139">
    <property type="component" value="Unassembled WGS sequence"/>
</dbReference>
<gene>
    <name evidence="2" type="ORF">J40TS1_47550</name>
</gene>
<dbReference type="RefSeq" id="WP_213519769.1">
    <property type="nucleotide sequence ID" value="NZ_BOSE01000012.1"/>
</dbReference>
<dbReference type="Pfam" id="PF21360">
    <property type="entry name" value="PylC-like_N"/>
    <property type="match status" value="1"/>
</dbReference>
<feature type="domain" description="PylC N-terminal" evidence="1">
    <location>
        <begin position="4"/>
        <end position="98"/>
    </location>
</feature>
<dbReference type="Pfam" id="PF15632">
    <property type="entry name" value="ATPgrasp_Ter"/>
    <property type="match status" value="1"/>
</dbReference>
<dbReference type="Gene3D" id="3.40.50.20">
    <property type="match status" value="1"/>
</dbReference>
<dbReference type="GO" id="GO:0005524">
    <property type="term" value="F:ATP binding"/>
    <property type="evidence" value="ECO:0007669"/>
    <property type="project" value="InterPro"/>
</dbReference>
<protein>
    <recommendedName>
        <fullName evidence="1">PylC N-terminal domain-containing protein</fullName>
    </recommendedName>
</protein>
<dbReference type="EMBL" id="BOSE01000012">
    <property type="protein sequence ID" value="GIP19113.1"/>
    <property type="molecule type" value="Genomic_DNA"/>
</dbReference>
<comment type="caution">
    <text evidence="2">The sequence shown here is derived from an EMBL/GenBank/DDBJ whole genome shotgun (WGS) entry which is preliminary data.</text>
</comment>
<name>A0A919YYI7_9BACL</name>
<dbReference type="Gene3D" id="3.30.470.20">
    <property type="entry name" value="ATP-grasp fold, B domain"/>
    <property type="match status" value="1"/>
</dbReference>
<dbReference type="InterPro" id="IPR013815">
    <property type="entry name" value="ATP_grasp_subdomain_1"/>
</dbReference>